<dbReference type="Gene3D" id="1.10.760.10">
    <property type="entry name" value="Cytochrome c-like domain"/>
    <property type="match status" value="1"/>
</dbReference>
<evidence type="ECO:0000313" key="3">
    <source>
        <dbReference type="Proteomes" id="UP001379235"/>
    </source>
</evidence>
<dbReference type="EMBL" id="JBBHJY010000002">
    <property type="protein sequence ID" value="MEJ6009376.1"/>
    <property type="molecule type" value="Genomic_DNA"/>
</dbReference>
<accession>A0ABU8S5Y6</accession>
<name>A0ABU8S5Y6_9SPHN</name>
<keyword evidence="1" id="KW-0732">Signal</keyword>
<evidence type="ECO:0000256" key="1">
    <source>
        <dbReference type="SAM" id="SignalP"/>
    </source>
</evidence>
<gene>
    <name evidence="2" type="ORF">WG900_05535</name>
</gene>
<feature type="signal peptide" evidence="1">
    <location>
        <begin position="1"/>
        <end position="21"/>
    </location>
</feature>
<sequence length="153" mass="16129">MTIRLAIAVSAGSLMVGASLAASPEPNRAMVGVPEPQRARINWILKCQGCHRADGTGTSATAPALAGQVSRFTSLSGGRAYLGRVPGVADAALGDAELAELLNWTLQHFDRANLQSDFKPYTAREINTLRRSPLRTDATAARTAILSQASATR</sequence>
<evidence type="ECO:0000313" key="2">
    <source>
        <dbReference type="EMBL" id="MEJ6009376.1"/>
    </source>
</evidence>
<proteinExistence type="predicted"/>
<reference evidence="2 3" key="1">
    <citation type="submission" date="2024-03" db="EMBL/GenBank/DDBJ databases">
        <authorList>
            <person name="Jo J.-H."/>
        </authorList>
    </citation>
    <scope>NUCLEOTIDE SEQUENCE [LARGE SCALE GENOMIC DNA]</scope>
    <source>
        <strain evidence="2 3">AS3R-12</strain>
    </source>
</reference>
<dbReference type="RefSeq" id="WP_339965412.1">
    <property type="nucleotide sequence ID" value="NZ_JBBHJY010000002.1"/>
</dbReference>
<protein>
    <submittedName>
        <fullName evidence="2">C-type cytochrome</fullName>
    </submittedName>
</protein>
<dbReference type="SUPFAM" id="SSF46626">
    <property type="entry name" value="Cytochrome c"/>
    <property type="match status" value="1"/>
</dbReference>
<dbReference type="Proteomes" id="UP001379235">
    <property type="component" value="Unassembled WGS sequence"/>
</dbReference>
<dbReference type="InterPro" id="IPR036909">
    <property type="entry name" value="Cyt_c-like_dom_sf"/>
</dbReference>
<keyword evidence="3" id="KW-1185">Reference proteome</keyword>
<comment type="caution">
    <text evidence="2">The sequence shown here is derived from an EMBL/GenBank/DDBJ whole genome shotgun (WGS) entry which is preliminary data.</text>
</comment>
<organism evidence="2 3">
    <name type="scientific">Novosphingobium aquae</name>
    <dbReference type="NCBI Taxonomy" id="3133435"/>
    <lineage>
        <taxon>Bacteria</taxon>
        <taxon>Pseudomonadati</taxon>
        <taxon>Pseudomonadota</taxon>
        <taxon>Alphaproteobacteria</taxon>
        <taxon>Sphingomonadales</taxon>
        <taxon>Sphingomonadaceae</taxon>
        <taxon>Novosphingobium</taxon>
    </lineage>
</organism>
<feature type="chain" id="PRO_5047063691" evidence="1">
    <location>
        <begin position="22"/>
        <end position="153"/>
    </location>
</feature>